<keyword evidence="5 7" id="KW-0732">Signal</keyword>
<dbReference type="GO" id="GO:0046872">
    <property type="term" value="F:metal ion binding"/>
    <property type="evidence" value="ECO:0007669"/>
    <property type="project" value="UniProtKB-KW"/>
</dbReference>
<evidence type="ECO:0000256" key="1">
    <source>
        <dbReference type="ARBA" id="ARBA00004196"/>
    </source>
</evidence>
<proteinExistence type="inferred from homology"/>
<feature type="signal peptide" evidence="7">
    <location>
        <begin position="1"/>
        <end position="34"/>
    </location>
</feature>
<dbReference type="InterPro" id="IPR050492">
    <property type="entry name" value="Bact_metal-bind_prot9"/>
</dbReference>
<dbReference type="EMBL" id="JACCEW010000001">
    <property type="protein sequence ID" value="NYT35437.1"/>
    <property type="molecule type" value="Genomic_DNA"/>
</dbReference>
<dbReference type="SUPFAM" id="SSF53807">
    <property type="entry name" value="Helical backbone' metal receptor"/>
    <property type="match status" value="1"/>
</dbReference>
<protein>
    <submittedName>
        <fullName evidence="8">Zinc ABC transporter substrate-binding protein</fullName>
    </submittedName>
</protein>
<comment type="subcellular location">
    <subcellularLocation>
        <location evidence="1">Cell envelope</location>
    </subcellularLocation>
</comment>
<dbReference type="GO" id="GO:0007155">
    <property type="term" value="P:cell adhesion"/>
    <property type="evidence" value="ECO:0007669"/>
    <property type="project" value="InterPro"/>
</dbReference>
<dbReference type="GO" id="GO:0030001">
    <property type="term" value="P:metal ion transport"/>
    <property type="evidence" value="ECO:0007669"/>
    <property type="project" value="InterPro"/>
</dbReference>
<dbReference type="PRINTS" id="PR00691">
    <property type="entry name" value="ADHESINB"/>
</dbReference>
<organism evidence="8 9">
    <name type="scientific">Allopusillimonas soli</name>
    <dbReference type="NCBI Taxonomy" id="659016"/>
    <lineage>
        <taxon>Bacteria</taxon>
        <taxon>Pseudomonadati</taxon>
        <taxon>Pseudomonadota</taxon>
        <taxon>Betaproteobacteria</taxon>
        <taxon>Burkholderiales</taxon>
        <taxon>Alcaligenaceae</taxon>
        <taxon>Allopusillimonas</taxon>
    </lineage>
</organism>
<evidence type="ECO:0000313" key="9">
    <source>
        <dbReference type="Proteomes" id="UP000580517"/>
    </source>
</evidence>
<dbReference type="OrthoDB" id="9793396at2"/>
<evidence type="ECO:0000256" key="7">
    <source>
        <dbReference type="SAM" id="SignalP"/>
    </source>
</evidence>
<evidence type="ECO:0000256" key="5">
    <source>
        <dbReference type="ARBA" id="ARBA00022729"/>
    </source>
</evidence>
<dbReference type="AlphaFoldDB" id="A0A853F646"/>
<dbReference type="Proteomes" id="UP000580517">
    <property type="component" value="Unassembled WGS sequence"/>
</dbReference>
<dbReference type="PRINTS" id="PR00690">
    <property type="entry name" value="ADHESNFAMILY"/>
</dbReference>
<evidence type="ECO:0000256" key="2">
    <source>
        <dbReference type="ARBA" id="ARBA00011028"/>
    </source>
</evidence>
<dbReference type="InterPro" id="IPR006128">
    <property type="entry name" value="Lipoprotein_PsaA-like"/>
</dbReference>
<keyword evidence="4" id="KW-0479">Metal-binding</keyword>
<accession>A0A853F646</accession>
<dbReference type="GO" id="GO:0030313">
    <property type="term" value="C:cell envelope"/>
    <property type="evidence" value="ECO:0007669"/>
    <property type="project" value="UniProtKB-SubCell"/>
</dbReference>
<feature type="chain" id="PRO_5033001912" evidence="7">
    <location>
        <begin position="35"/>
        <end position="318"/>
    </location>
</feature>
<sequence length="318" mass="34359">MARFSSRRLLHAGVRALQTLILASAALLPAASLASTKPVLQVVASTAMLAEAVQQVGGSRVAATALMGTGVDPHIYRQTHRDIARLSRADLIIYHGLHLEAQLLPLFQDMARHKPVVALAEAVPAKLLLADDEHPDLHDPHIWMDPSLWQQVVQAARDTLTRLDPSGARAYAENAERYNQSIAAAADQTTAWLHAVPAERRVLVTAHDAFRYFGRAYGYEVLAIQGISTESEASLHQIEQLVDTLVRRRIGAVFIESSVPVQHVRALTEGAAARGHQVVIGGELYSDAMGEPGTPEGTYTGMIQHNARVIADALGGQP</sequence>
<keyword evidence="9" id="KW-1185">Reference proteome</keyword>
<dbReference type="PANTHER" id="PTHR42953">
    <property type="entry name" value="HIGH-AFFINITY ZINC UPTAKE SYSTEM PROTEIN ZNUA-RELATED"/>
    <property type="match status" value="1"/>
</dbReference>
<dbReference type="InterPro" id="IPR006129">
    <property type="entry name" value="AdhesinB"/>
</dbReference>
<evidence type="ECO:0000256" key="3">
    <source>
        <dbReference type="ARBA" id="ARBA00022448"/>
    </source>
</evidence>
<comment type="caution">
    <text evidence="8">The sequence shown here is derived from an EMBL/GenBank/DDBJ whole genome shotgun (WGS) entry which is preliminary data.</text>
</comment>
<dbReference type="Pfam" id="PF01297">
    <property type="entry name" value="ZnuA"/>
    <property type="match status" value="1"/>
</dbReference>
<dbReference type="InterPro" id="IPR006127">
    <property type="entry name" value="ZnuA-like"/>
</dbReference>
<reference evidence="8 9" key="1">
    <citation type="submission" date="2020-07" db="EMBL/GenBank/DDBJ databases">
        <title>Taxonomic revisions and descriptions of new bacterial species based on genomic comparisons in the high-G+C-content subgroup of the family Alcaligenaceae.</title>
        <authorList>
            <person name="Szabo A."/>
            <person name="Felfoldi T."/>
        </authorList>
    </citation>
    <scope>NUCLEOTIDE SEQUENCE [LARGE SCALE GENOMIC DNA]</scope>
    <source>
        <strain evidence="8 9">DSM 25264</strain>
    </source>
</reference>
<dbReference type="PANTHER" id="PTHR42953:SF1">
    <property type="entry name" value="METAL-BINDING PROTEIN HI_0362-RELATED"/>
    <property type="match status" value="1"/>
</dbReference>
<evidence type="ECO:0000313" key="8">
    <source>
        <dbReference type="EMBL" id="NYT35437.1"/>
    </source>
</evidence>
<evidence type="ECO:0000256" key="6">
    <source>
        <dbReference type="RuleBase" id="RU003512"/>
    </source>
</evidence>
<keyword evidence="3 6" id="KW-0813">Transport</keyword>
<gene>
    <name evidence="8" type="ORF">H0A68_01005</name>
</gene>
<dbReference type="RefSeq" id="WP_129967315.1">
    <property type="nucleotide sequence ID" value="NZ_JACCEW010000001.1"/>
</dbReference>
<comment type="similarity">
    <text evidence="2 6">Belongs to the bacterial solute-binding protein 9 family.</text>
</comment>
<dbReference type="Gene3D" id="3.40.50.1980">
    <property type="entry name" value="Nitrogenase molybdenum iron protein domain"/>
    <property type="match status" value="2"/>
</dbReference>
<evidence type="ECO:0000256" key="4">
    <source>
        <dbReference type="ARBA" id="ARBA00022723"/>
    </source>
</evidence>
<name>A0A853F646_9BURK</name>